<evidence type="ECO:0000256" key="6">
    <source>
        <dbReference type="ARBA" id="ARBA00023052"/>
    </source>
</evidence>
<reference evidence="10 11" key="1">
    <citation type="submission" date="2015-04" db="EMBL/GenBank/DDBJ databases">
        <title>Complete genome of flavobacterium.</title>
        <authorList>
            <person name="Kwon Y.M."/>
            <person name="Kim S.-J."/>
        </authorList>
    </citation>
    <scope>NUCLEOTIDE SEQUENCE [LARGE SCALE GENOMIC DNA]</scope>
    <source>
        <strain evidence="10 11">DK169</strain>
    </source>
</reference>
<dbReference type="PATRIC" id="fig|1547436.3.peg.3254"/>
<dbReference type="CDD" id="cd02000">
    <property type="entry name" value="TPP_E1_PDC_ADC_BCADC"/>
    <property type="match status" value="1"/>
</dbReference>
<evidence type="ECO:0000256" key="1">
    <source>
        <dbReference type="ARBA" id="ARBA00001964"/>
    </source>
</evidence>
<evidence type="ECO:0000256" key="5">
    <source>
        <dbReference type="ARBA" id="ARBA00023002"/>
    </source>
</evidence>
<evidence type="ECO:0000313" key="10">
    <source>
        <dbReference type="EMBL" id="KQC31184.1"/>
    </source>
</evidence>
<dbReference type="GO" id="GO:0004739">
    <property type="term" value="F:pyruvate dehydrogenase (acetyl-transferring) activity"/>
    <property type="evidence" value="ECO:0007669"/>
    <property type="project" value="UniProtKB-UniRule"/>
</dbReference>
<dbReference type="GO" id="GO:0006086">
    <property type="term" value="P:pyruvate decarboxylation to acetyl-CoA"/>
    <property type="evidence" value="ECO:0007669"/>
    <property type="project" value="InterPro"/>
</dbReference>
<dbReference type="InterPro" id="IPR050642">
    <property type="entry name" value="PDH_E1_Alpha_Subunit"/>
</dbReference>
<comment type="function">
    <text evidence="8">The pyruvate dehydrogenase complex catalyzes the overall conversion of pyruvate to acetyl-CoA and CO(2).</text>
</comment>
<comment type="subunit">
    <text evidence="2 8">Heterodimer of an alpha and a beta chain.</text>
</comment>
<keyword evidence="6 8" id="KW-0786">Thiamine pyrophosphate</keyword>
<dbReference type="PANTHER" id="PTHR11516:SF60">
    <property type="entry name" value="PYRUVATE DEHYDROGENASE E1 COMPONENT SUBUNIT ALPHA"/>
    <property type="match status" value="1"/>
</dbReference>
<dbReference type="Pfam" id="PF00676">
    <property type="entry name" value="E1_dh"/>
    <property type="match status" value="1"/>
</dbReference>
<evidence type="ECO:0000256" key="8">
    <source>
        <dbReference type="RuleBase" id="RU361139"/>
    </source>
</evidence>
<dbReference type="PANTHER" id="PTHR11516">
    <property type="entry name" value="PYRUVATE DEHYDROGENASE E1 COMPONENT, ALPHA SUBUNIT BACTERIAL AND ORGANELLAR"/>
    <property type="match status" value="1"/>
</dbReference>
<evidence type="ECO:0000256" key="3">
    <source>
        <dbReference type="ARBA" id="ARBA00012281"/>
    </source>
</evidence>
<dbReference type="SUPFAM" id="SSF52518">
    <property type="entry name" value="Thiamin diphosphate-binding fold (THDP-binding)"/>
    <property type="match status" value="1"/>
</dbReference>
<protein>
    <recommendedName>
        <fullName evidence="4 8">Pyruvate dehydrogenase E1 component subunit alpha</fullName>
        <ecNumber evidence="3 8">1.2.4.1</ecNumber>
    </recommendedName>
</protein>
<proteinExistence type="predicted"/>
<comment type="cofactor">
    <cofactor evidence="1 8">
        <name>thiamine diphosphate</name>
        <dbReference type="ChEBI" id="CHEBI:58937"/>
    </cofactor>
</comment>
<dbReference type="Gene3D" id="3.40.50.970">
    <property type="match status" value="1"/>
</dbReference>
<dbReference type="AlphaFoldDB" id="A0A0Q1DQH5"/>
<evidence type="ECO:0000313" key="11">
    <source>
        <dbReference type="Proteomes" id="UP000050827"/>
    </source>
</evidence>
<evidence type="ECO:0000256" key="2">
    <source>
        <dbReference type="ARBA" id="ARBA00011870"/>
    </source>
</evidence>
<evidence type="ECO:0000256" key="4">
    <source>
        <dbReference type="ARBA" id="ARBA00014159"/>
    </source>
</evidence>
<dbReference type="FunFam" id="3.40.50.970:FF:000013">
    <property type="entry name" value="Pyruvate dehydrogenase E1 component subunit alpha"/>
    <property type="match status" value="1"/>
</dbReference>
<name>A0A0Q1DQH5_9FLAO</name>
<feature type="domain" description="Dehydrogenase E1 component" evidence="9">
    <location>
        <begin position="15"/>
        <end position="311"/>
    </location>
</feature>
<dbReference type="InterPro" id="IPR029061">
    <property type="entry name" value="THDP-binding"/>
</dbReference>
<dbReference type="NCBIfam" id="TIGR03182">
    <property type="entry name" value="PDH_E1_alph_y"/>
    <property type="match status" value="1"/>
</dbReference>
<dbReference type="InterPro" id="IPR001017">
    <property type="entry name" value="DH_E1"/>
</dbReference>
<accession>A0A0Q1DQH5</accession>
<dbReference type="STRING" id="346185.AAY42_15795"/>
<dbReference type="Proteomes" id="UP000050827">
    <property type="component" value="Unassembled WGS sequence"/>
</dbReference>
<keyword evidence="11" id="KW-1185">Reference proteome</keyword>
<evidence type="ECO:0000256" key="7">
    <source>
        <dbReference type="ARBA" id="ARBA00023317"/>
    </source>
</evidence>
<dbReference type="EMBL" id="LCTZ01000002">
    <property type="protein sequence ID" value="KQC31184.1"/>
    <property type="molecule type" value="Genomic_DNA"/>
</dbReference>
<gene>
    <name evidence="8" type="primary">pdhA</name>
    <name evidence="10" type="ORF">AAY42_15795</name>
</gene>
<comment type="caution">
    <text evidence="10">The sequence shown here is derived from an EMBL/GenBank/DDBJ whole genome shotgun (WGS) entry which is preliminary data.</text>
</comment>
<evidence type="ECO:0000259" key="9">
    <source>
        <dbReference type="Pfam" id="PF00676"/>
    </source>
</evidence>
<dbReference type="InterPro" id="IPR017597">
    <property type="entry name" value="Pyrv_DH_E1_asu_subgrp-y"/>
</dbReference>
<sequence length="332" mass="37805">MKKITKEVYLKWYEDMLFWRKFEDKLAAVYIQQKVRGFLHLYNGQEAVLAGSLHAMDLTKDRMITAYRNHVQPIGMGVDPKRVMAELFGKVTGTSKGMGGSMHIFSKEHRFYGGHGIVGGQIPLGAGLAFADKYFKRDNVTLCYMGDGAVRQGSLHEAFNLAMLWQLPVVFICENNGYAMGTSVARTSYSTEIWKLGLGYEMPCGPVDGMDPTIVAKEVDKAIERARSGGGPTFLEMKTYRYRGHSMSDAQHYRTKEEVEEYKKIDPITQVKDVIFEKGYASEDEIKEVDKRVKSLVSECEKFAEESDFPPVQQLYDTVYEQEDYPFLQHKL</sequence>
<dbReference type="RefSeq" id="WP_055396934.1">
    <property type="nucleotide sequence ID" value="NZ_LCTZ01000002.1"/>
</dbReference>
<organism evidence="10 11">
    <name type="scientific">Flagellimonas eckloniae</name>
    <dbReference type="NCBI Taxonomy" id="346185"/>
    <lineage>
        <taxon>Bacteria</taxon>
        <taxon>Pseudomonadati</taxon>
        <taxon>Bacteroidota</taxon>
        <taxon>Flavobacteriia</taxon>
        <taxon>Flavobacteriales</taxon>
        <taxon>Flavobacteriaceae</taxon>
        <taxon>Flagellimonas</taxon>
    </lineage>
</organism>
<keyword evidence="5 8" id="KW-0560">Oxidoreductase</keyword>
<comment type="catalytic activity">
    <reaction evidence="8">
        <text>N(6)-[(R)-lipoyl]-L-lysyl-[protein] + pyruvate + H(+) = N(6)-[(R)-S(8)-acetyldihydrolipoyl]-L-lysyl-[protein] + CO2</text>
        <dbReference type="Rhea" id="RHEA:19189"/>
        <dbReference type="Rhea" id="RHEA-COMP:10474"/>
        <dbReference type="Rhea" id="RHEA-COMP:10478"/>
        <dbReference type="ChEBI" id="CHEBI:15361"/>
        <dbReference type="ChEBI" id="CHEBI:15378"/>
        <dbReference type="ChEBI" id="CHEBI:16526"/>
        <dbReference type="ChEBI" id="CHEBI:83099"/>
        <dbReference type="ChEBI" id="CHEBI:83111"/>
        <dbReference type="EC" id="1.2.4.1"/>
    </reaction>
</comment>
<dbReference type="EC" id="1.2.4.1" evidence="3 8"/>
<keyword evidence="7 8" id="KW-0670">Pyruvate</keyword>
<dbReference type="OrthoDB" id="9766715at2"/>